<keyword evidence="1" id="KW-0378">Hydrolase</keyword>
<dbReference type="Pfam" id="PF09411">
    <property type="entry name" value="PagL"/>
    <property type="match status" value="1"/>
</dbReference>
<dbReference type="InterPro" id="IPR011250">
    <property type="entry name" value="OMP/PagP_B-barrel"/>
</dbReference>
<dbReference type="Gene3D" id="2.40.160.20">
    <property type="match status" value="1"/>
</dbReference>
<dbReference type="SUPFAM" id="SSF56925">
    <property type="entry name" value="OMPA-like"/>
    <property type="match status" value="1"/>
</dbReference>
<protein>
    <submittedName>
        <fullName evidence="1">Lipid A deacylase</fullName>
        <ecNumber evidence="1">3.1.1.77</ecNumber>
    </submittedName>
</protein>
<organism evidence="1">
    <name type="scientific">mine drainage metagenome</name>
    <dbReference type="NCBI Taxonomy" id="410659"/>
    <lineage>
        <taxon>unclassified sequences</taxon>
        <taxon>metagenomes</taxon>
        <taxon>ecological metagenomes</taxon>
    </lineage>
</organism>
<name>A0A3P3ZMU5_9ZZZZ</name>
<dbReference type="AlphaFoldDB" id="A0A3P3ZMU5"/>
<sequence length="207" mass="22990">MTRFFSRCLFSLITAGFPMVVSFSAMAAQDPSAQTSPSSWGDPVSTVPIRDAVSLEAGYGYHTEMERISFSRSWGKRWFSDRPWALSGYWDAGVGHWTPHAAAGGNHEINDYGITPVFRYAPTNPSGNCIPFLEGGIGAHYLSQHDIYEGHNMSTHFQFGDHIGAGVTLGPQHDWDVMVRFQHLSNAGIQNPNPGIDFLQLRVSHWF</sequence>
<reference evidence="1" key="1">
    <citation type="submission" date="2018-10" db="EMBL/GenBank/DDBJ databases">
        <authorList>
            <person name="Plewniak F."/>
        </authorList>
    </citation>
    <scope>NUCLEOTIDE SEQUENCE</scope>
</reference>
<gene>
    <name evidence="1" type="primary">pagL</name>
    <name evidence="1" type="ORF">CARN8_2290003</name>
</gene>
<proteinExistence type="predicted"/>
<dbReference type="EC" id="3.1.1.77" evidence="1"/>
<evidence type="ECO:0000313" key="1">
    <source>
        <dbReference type="EMBL" id="VAY87664.1"/>
    </source>
</evidence>
<dbReference type="PIRSF" id="PIRSF029681">
    <property type="entry name" value="PagL"/>
    <property type="match status" value="1"/>
</dbReference>
<accession>A0A3P3ZMU5</accession>
<dbReference type="GO" id="GO:0050528">
    <property type="term" value="F:acyloxyacyl hydrolase activity"/>
    <property type="evidence" value="ECO:0007669"/>
    <property type="project" value="UniProtKB-EC"/>
</dbReference>
<dbReference type="EMBL" id="UOYP01000145">
    <property type="protein sequence ID" value="VAY87664.1"/>
    <property type="molecule type" value="Genomic_DNA"/>
</dbReference>
<dbReference type="InterPro" id="IPR018550">
    <property type="entry name" value="Lipid-A_deacylase-rel"/>
</dbReference>